<accession>A0ABR7D2F0</accession>
<dbReference type="SUPFAM" id="SSF56601">
    <property type="entry name" value="beta-lactamase/transpeptidase-like"/>
    <property type="match status" value="1"/>
</dbReference>
<dbReference type="Gene3D" id="3.50.80.20">
    <property type="entry name" value="D-Ala-D-Ala carboxypeptidase C, peptidase S13"/>
    <property type="match status" value="1"/>
</dbReference>
<dbReference type="EMBL" id="JACOOH010000005">
    <property type="protein sequence ID" value="MBC5622104.1"/>
    <property type="molecule type" value="Genomic_DNA"/>
</dbReference>
<evidence type="ECO:0000313" key="3">
    <source>
        <dbReference type="EMBL" id="MBC5622104.1"/>
    </source>
</evidence>
<organism evidence="3 4">
    <name type="scientific">Butyricimonas hominis</name>
    <dbReference type="NCBI Taxonomy" id="2763032"/>
    <lineage>
        <taxon>Bacteria</taxon>
        <taxon>Pseudomonadati</taxon>
        <taxon>Bacteroidota</taxon>
        <taxon>Bacteroidia</taxon>
        <taxon>Bacteroidales</taxon>
        <taxon>Odoribacteraceae</taxon>
        <taxon>Butyricimonas</taxon>
    </lineage>
</organism>
<evidence type="ECO:0000313" key="4">
    <source>
        <dbReference type="Proteomes" id="UP000646484"/>
    </source>
</evidence>
<dbReference type="Pfam" id="PF02113">
    <property type="entry name" value="Peptidase_S13"/>
    <property type="match status" value="1"/>
</dbReference>
<evidence type="ECO:0000256" key="1">
    <source>
        <dbReference type="ARBA" id="ARBA00006096"/>
    </source>
</evidence>
<dbReference type="GO" id="GO:0009002">
    <property type="term" value="F:serine-type D-Ala-D-Ala carboxypeptidase activity"/>
    <property type="evidence" value="ECO:0007669"/>
    <property type="project" value="UniProtKB-EC"/>
</dbReference>
<keyword evidence="4" id="KW-1185">Reference proteome</keyword>
<keyword evidence="3" id="KW-0645">Protease</keyword>
<keyword evidence="3" id="KW-0121">Carboxypeptidase</keyword>
<dbReference type="Gene3D" id="3.40.710.10">
    <property type="entry name" value="DD-peptidase/beta-lactamase superfamily"/>
    <property type="match status" value="1"/>
</dbReference>
<dbReference type="InterPro" id="IPR000667">
    <property type="entry name" value="Peptidase_S13"/>
</dbReference>
<reference evidence="3 4" key="1">
    <citation type="submission" date="2020-08" db="EMBL/GenBank/DDBJ databases">
        <title>Genome public.</title>
        <authorList>
            <person name="Liu C."/>
            <person name="Sun Q."/>
        </authorList>
    </citation>
    <scope>NUCLEOTIDE SEQUENCE [LARGE SCALE GENOMIC DNA]</scope>
    <source>
        <strain evidence="3 4">NSJ-56</strain>
    </source>
</reference>
<name>A0ABR7D2F0_9BACT</name>
<dbReference type="Proteomes" id="UP000646484">
    <property type="component" value="Unassembled WGS sequence"/>
</dbReference>
<protein>
    <submittedName>
        <fullName evidence="3">D-alanyl-D-alanine carboxypeptidase/D-alanyl-D-alanine-endopeptidase</fullName>
        <ecNumber evidence="3">3.4.16.4</ecNumber>
    </submittedName>
</protein>
<dbReference type="PANTHER" id="PTHR30023:SF0">
    <property type="entry name" value="PENICILLIN-SENSITIVE CARBOXYPEPTIDASE A"/>
    <property type="match status" value="1"/>
</dbReference>
<dbReference type="PRINTS" id="PR00922">
    <property type="entry name" value="DADACBPTASE3"/>
</dbReference>
<comment type="caution">
    <text evidence="3">The sequence shown here is derived from an EMBL/GenBank/DDBJ whole genome shotgun (WGS) entry which is preliminary data.</text>
</comment>
<sequence length="458" mass="49882">MMNFWGTVIVLLLTFGQGIAQNPDKLQALWQQEGLKHAAIGVSVKNVTDGKVVYEHNPGMALRPASVLKLLPTSLALKLKGDSLTYQTKVFYTGEIKEGLLQGNIVIEVGGDPCLDSKYFKDAVFTKRLVDSIVGLGIRRIEGAVIIQGEGEQPRIPGSWPWEDIANYYGALYHPFNYRDNTYTVTLASGKPGTRTRVVSVIPSVPGVKLQNEVLASVKQQDDAWIYGGPEASVLLVRGTIPANRSSFAVKGAMHKPASVFRAEIEKELKAKNIIVEKKKGVSTECREWFTVESPLLKEIVFYTNKNSVNLFAEALGALVNPSDFETTVKQELSAIGIDSSGITIKDACGLSPSNALPAEVITDLLLWAKSHLGDSFFASLPRGGIDRGLRVYSADPVLGGNLRAKTGSMFGVRALAGYLSTRNGETLAFTIFVNNYTGDLVKIQETIRNFLRELANS</sequence>
<dbReference type="RefSeq" id="WP_186976567.1">
    <property type="nucleotide sequence ID" value="NZ_JACOOH010000005.1"/>
</dbReference>
<dbReference type="PANTHER" id="PTHR30023">
    <property type="entry name" value="D-ALANYL-D-ALANINE CARBOXYPEPTIDASE"/>
    <property type="match status" value="1"/>
</dbReference>
<comment type="similarity">
    <text evidence="1">Belongs to the peptidase S13 family.</text>
</comment>
<dbReference type="InterPro" id="IPR012338">
    <property type="entry name" value="Beta-lactam/transpept-like"/>
</dbReference>
<evidence type="ECO:0000256" key="2">
    <source>
        <dbReference type="ARBA" id="ARBA00022801"/>
    </source>
</evidence>
<proteinExistence type="inferred from homology"/>
<dbReference type="EC" id="3.4.16.4" evidence="3"/>
<dbReference type="NCBIfam" id="TIGR00666">
    <property type="entry name" value="PBP4"/>
    <property type="match status" value="1"/>
</dbReference>
<gene>
    <name evidence="3" type="primary">dacB</name>
    <name evidence="3" type="ORF">H8S64_13425</name>
</gene>
<keyword evidence="2 3" id="KW-0378">Hydrolase</keyword>